<dbReference type="Proteomes" id="UP000709295">
    <property type="component" value="Unassembled WGS sequence"/>
</dbReference>
<gene>
    <name evidence="1" type="ORF">JG688_00008282</name>
</gene>
<organism evidence="1 2">
    <name type="scientific">Phytophthora aleatoria</name>
    <dbReference type="NCBI Taxonomy" id="2496075"/>
    <lineage>
        <taxon>Eukaryota</taxon>
        <taxon>Sar</taxon>
        <taxon>Stramenopiles</taxon>
        <taxon>Oomycota</taxon>
        <taxon>Peronosporomycetes</taxon>
        <taxon>Peronosporales</taxon>
        <taxon>Peronosporaceae</taxon>
        <taxon>Phytophthora</taxon>
    </lineage>
</organism>
<accession>A0A8J5MFQ8</accession>
<name>A0A8J5MFQ8_9STRA</name>
<sequence length="375" mass="43151">MQLTKAGSRLFYDSQFPTWLQYVDDLNAKTSQKGTSAISALTAQYGDDALYKMIEEAKIISPTKDLATKLQADQVQHWVAIRKDSDEVFHLFKLDKVKRNILSNPEFTAWVKYVDDVNTKHPEEPVSMIPTLRKYFNDDTLLELTARAKRTEQTKSIATKVEDDLLQVWLGSRKTPDEALVELGLGRTTNDILENPLFNTLTKYLDAYNERYPDKKPAKSTDATKNIATKLESAQLEMWQNTGKSADDIFELLNLRETRHDFSHNPLLRTWVSYMNVIVTENPNKMSTLFSTLETRFRDRPMLQILEAAKTFPSMESVATKMQKEKIQSIFATKASPNEAFKLLELDNVGDSVLSKPLFMEWMNYREPEETRILV</sequence>
<protein>
    <recommendedName>
        <fullName evidence="3">RxLR effector protein</fullName>
    </recommendedName>
</protein>
<evidence type="ECO:0000313" key="2">
    <source>
        <dbReference type="Proteomes" id="UP000709295"/>
    </source>
</evidence>
<dbReference type="EMBL" id="JAENGY010000430">
    <property type="protein sequence ID" value="KAG6963132.1"/>
    <property type="molecule type" value="Genomic_DNA"/>
</dbReference>
<dbReference type="AlphaFoldDB" id="A0A8J5MFQ8"/>
<evidence type="ECO:0000313" key="1">
    <source>
        <dbReference type="EMBL" id="KAG6963132.1"/>
    </source>
</evidence>
<comment type="caution">
    <text evidence="1">The sequence shown here is derived from an EMBL/GenBank/DDBJ whole genome shotgun (WGS) entry which is preliminary data.</text>
</comment>
<evidence type="ECO:0008006" key="3">
    <source>
        <dbReference type="Google" id="ProtNLM"/>
    </source>
</evidence>
<keyword evidence="2" id="KW-1185">Reference proteome</keyword>
<reference evidence="1" key="1">
    <citation type="submission" date="2021-01" db="EMBL/GenBank/DDBJ databases">
        <title>Phytophthora aleatoria, a newly-described species from Pinus radiata is distinct from Phytophthora cactorum isolates based on comparative genomics.</title>
        <authorList>
            <person name="Mcdougal R."/>
            <person name="Panda P."/>
            <person name="Williams N."/>
            <person name="Studholme D.J."/>
        </authorList>
    </citation>
    <scope>NUCLEOTIDE SEQUENCE</scope>
    <source>
        <strain evidence="1">NZFS 4037</strain>
    </source>
</reference>
<proteinExistence type="predicted"/>